<dbReference type="Proteomes" id="UP000037084">
    <property type="component" value="Unassembled WGS sequence"/>
</dbReference>
<proteinExistence type="predicted"/>
<dbReference type="AlphaFoldDB" id="A0A0L8M6F2"/>
<reference evidence="2" key="1">
    <citation type="submission" date="2015-07" db="EMBL/GenBank/DDBJ databases">
        <authorList>
            <consortium name="Consortium for Microbial Forensics and Genomics (microFORGE)"/>
            <person name="Knight B.M."/>
            <person name="Roberts D.P."/>
            <person name="Lin D."/>
            <person name="Hari K."/>
            <person name="Fletcher J."/>
            <person name="Melcher U."/>
            <person name="Blagden T."/>
            <person name="Winegar R.A."/>
        </authorList>
    </citation>
    <scope>NUCLEOTIDE SEQUENCE [LARGE SCALE GENOMIC DNA]</scope>
    <source>
        <strain evidence="2">NRRL B-1447</strain>
    </source>
</reference>
<protein>
    <submittedName>
        <fullName evidence="1">Uncharacterized protein</fullName>
    </submittedName>
</protein>
<comment type="caution">
    <text evidence="1">The sequence shown here is derived from an EMBL/GenBank/DDBJ whole genome shotgun (WGS) entry which is preliminary data.</text>
</comment>
<dbReference type="OrthoDB" id="4283972at2"/>
<dbReference type="PATRIC" id="fig|1961.12.peg.6436"/>
<dbReference type="EMBL" id="LGUV01000357">
    <property type="protein sequence ID" value="KOG45963.1"/>
    <property type="molecule type" value="Genomic_DNA"/>
</dbReference>
<dbReference type="RefSeq" id="WP_053175704.1">
    <property type="nucleotide sequence ID" value="NZ_LGUV01000357.1"/>
</dbReference>
<gene>
    <name evidence="1" type="ORF">ADK75_28925</name>
</gene>
<organism evidence="1 2">
    <name type="scientific">Streptomyces virginiae</name>
    <name type="common">Streptomyces cinnamonensis</name>
    <dbReference type="NCBI Taxonomy" id="1961"/>
    <lineage>
        <taxon>Bacteria</taxon>
        <taxon>Bacillati</taxon>
        <taxon>Actinomycetota</taxon>
        <taxon>Actinomycetes</taxon>
        <taxon>Kitasatosporales</taxon>
        <taxon>Streptomycetaceae</taxon>
        <taxon>Streptomyces</taxon>
    </lineage>
</organism>
<sequence length="71" mass="7361">MSHSPRRACPACGRDCAVTAGRIARHDPPSGRGRGDLVSCPGSRARVVLGASAPTLDGFTLPEHPGQLPLF</sequence>
<evidence type="ECO:0000313" key="1">
    <source>
        <dbReference type="EMBL" id="KOG45963.1"/>
    </source>
</evidence>
<evidence type="ECO:0000313" key="2">
    <source>
        <dbReference type="Proteomes" id="UP000037084"/>
    </source>
</evidence>
<name>A0A0L8M6F2_STRVG</name>
<accession>A0A0L8M6F2</accession>